<comment type="caution">
    <text evidence="1">The sequence shown here is derived from an EMBL/GenBank/DDBJ whole genome shotgun (WGS) entry which is preliminary data.</text>
</comment>
<name>X1JUX0_9ZZZZ</name>
<evidence type="ECO:0000313" key="1">
    <source>
        <dbReference type="EMBL" id="GAH85215.1"/>
    </source>
</evidence>
<dbReference type="Gene3D" id="3.40.1280.10">
    <property type="match status" value="1"/>
</dbReference>
<reference evidence="1" key="1">
    <citation type="journal article" date="2014" name="Front. Microbiol.">
        <title>High frequency of phylogenetically diverse reductive dehalogenase-homologous genes in deep subseafloor sedimentary metagenomes.</title>
        <authorList>
            <person name="Kawai M."/>
            <person name="Futagami T."/>
            <person name="Toyoda A."/>
            <person name="Takaki Y."/>
            <person name="Nishi S."/>
            <person name="Hori S."/>
            <person name="Arai W."/>
            <person name="Tsubouchi T."/>
            <person name="Morono Y."/>
            <person name="Uchiyama I."/>
            <person name="Ito T."/>
            <person name="Fujiyama A."/>
            <person name="Inagaki F."/>
            <person name="Takami H."/>
        </authorList>
    </citation>
    <scope>NUCLEOTIDE SEQUENCE</scope>
    <source>
        <strain evidence="1">Expedition CK06-06</strain>
    </source>
</reference>
<dbReference type="AlphaFoldDB" id="X1JUX0"/>
<organism evidence="1">
    <name type="scientific">marine sediment metagenome</name>
    <dbReference type="NCBI Taxonomy" id="412755"/>
    <lineage>
        <taxon>unclassified sequences</taxon>
        <taxon>metagenomes</taxon>
        <taxon>ecological metagenomes</taxon>
    </lineage>
</organism>
<sequence length="72" mass="8309">MNKKQLKKDVSDFQLTKIAPEYQNLNFTIVLNQSEHAGNIGSIARLMKNFNFNNLIVFNPMESVEVIQSRHT</sequence>
<protein>
    <submittedName>
        <fullName evidence="1">Uncharacterized protein</fullName>
    </submittedName>
</protein>
<accession>X1JUX0</accession>
<dbReference type="EMBL" id="BARU01039811">
    <property type="protein sequence ID" value="GAH85215.1"/>
    <property type="molecule type" value="Genomic_DNA"/>
</dbReference>
<dbReference type="SUPFAM" id="SSF75217">
    <property type="entry name" value="alpha/beta knot"/>
    <property type="match status" value="1"/>
</dbReference>
<gene>
    <name evidence="1" type="ORF">S03H2_61653</name>
</gene>
<proteinExistence type="predicted"/>
<dbReference type="InterPro" id="IPR029026">
    <property type="entry name" value="tRNA_m1G_MTases_N"/>
</dbReference>
<feature type="non-terminal residue" evidence="1">
    <location>
        <position position="72"/>
    </location>
</feature>
<dbReference type="InterPro" id="IPR029028">
    <property type="entry name" value="Alpha/beta_knot_MTases"/>
</dbReference>